<keyword evidence="3 5" id="KW-1133">Transmembrane helix</keyword>
<dbReference type="PANTHER" id="PTHR32322:SF9">
    <property type="entry name" value="AMINO-ACID METABOLITE EFFLUX PUMP-RELATED"/>
    <property type="match status" value="1"/>
</dbReference>
<feature type="transmembrane region" description="Helical" evidence="5">
    <location>
        <begin position="192"/>
        <end position="216"/>
    </location>
</feature>
<dbReference type="InterPro" id="IPR000620">
    <property type="entry name" value="EamA_dom"/>
</dbReference>
<feature type="transmembrane region" description="Helical" evidence="5">
    <location>
        <begin position="21"/>
        <end position="42"/>
    </location>
</feature>
<evidence type="ECO:0000313" key="8">
    <source>
        <dbReference type="Proteomes" id="UP000036700"/>
    </source>
</evidence>
<dbReference type="AlphaFoldDB" id="A0A0G3EYJ7"/>
<keyword evidence="2 5" id="KW-0812">Transmembrane</keyword>
<feature type="transmembrane region" description="Helical" evidence="5">
    <location>
        <begin position="78"/>
        <end position="101"/>
    </location>
</feature>
<evidence type="ECO:0000256" key="1">
    <source>
        <dbReference type="ARBA" id="ARBA00004141"/>
    </source>
</evidence>
<feature type="transmembrane region" description="Helical" evidence="5">
    <location>
        <begin position="159"/>
        <end position="180"/>
    </location>
</feature>
<evidence type="ECO:0000256" key="3">
    <source>
        <dbReference type="ARBA" id="ARBA00022989"/>
    </source>
</evidence>
<dbReference type="PANTHER" id="PTHR32322">
    <property type="entry name" value="INNER MEMBRANE TRANSPORTER"/>
    <property type="match status" value="1"/>
</dbReference>
<feature type="transmembrane region" description="Helical" evidence="5">
    <location>
        <begin position="284"/>
        <end position="301"/>
    </location>
</feature>
<keyword evidence="8" id="KW-1185">Reference proteome</keyword>
<feature type="domain" description="EamA" evidence="6">
    <location>
        <begin position="161"/>
        <end position="301"/>
    </location>
</feature>
<dbReference type="SUPFAM" id="SSF103481">
    <property type="entry name" value="Multidrug resistance efflux transporter EmrE"/>
    <property type="match status" value="2"/>
</dbReference>
<evidence type="ECO:0000256" key="5">
    <source>
        <dbReference type="SAM" id="Phobius"/>
    </source>
</evidence>
<reference evidence="8" key="1">
    <citation type="submission" date="2015-06" db="EMBL/GenBank/DDBJ databases">
        <authorList>
            <person name="Lim Y.L."/>
            <person name="Ee R."/>
            <person name="Yong D."/>
            <person name="How K.Y."/>
            <person name="Yin W.F."/>
            <person name="Chan K.G."/>
        </authorList>
    </citation>
    <scope>NUCLEOTIDE SEQUENCE [LARGE SCALE GENOMIC DNA]</scope>
    <source>
        <strain evidence="8">DSM 25325</strain>
    </source>
</reference>
<dbReference type="InterPro" id="IPR050638">
    <property type="entry name" value="AA-Vitamin_Transporters"/>
</dbReference>
<evidence type="ECO:0000256" key="2">
    <source>
        <dbReference type="ARBA" id="ARBA00022692"/>
    </source>
</evidence>
<gene>
    <name evidence="7" type="ORF">ABW99_08550</name>
</gene>
<name>A0A0G3EYJ7_9BURK</name>
<dbReference type="Proteomes" id="UP000036700">
    <property type="component" value="Chromosome"/>
</dbReference>
<organism evidence="7 8">
    <name type="scientific">Pandoraea thiooxydans</name>
    <dbReference type="NCBI Taxonomy" id="445709"/>
    <lineage>
        <taxon>Bacteria</taxon>
        <taxon>Pseudomonadati</taxon>
        <taxon>Pseudomonadota</taxon>
        <taxon>Betaproteobacteria</taxon>
        <taxon>Burkholderiales</taxon>
        <taxon>Burkholderiaceae</taxon>
        <taxon>Pandoraea</taxon>
    </lineage>
</organism>
<protein>
    <submittedName>
        <fullName evidence="7">Multidrug DMT transporter permease</fullName>
    </submittedName>
</protein>
<dbReference type="Pfam" id="PF00892">
    <property type="entry name" value="EamA"/>
    <property type="match status" value="2"/>
</dbReference>
<dbReference type="GO" id="GO:0016020">
    <property type="term" value="C:membrane"/>
    <property type="evidence" value="ECO:0007669"/>
    <property type="project" value="UniProtKB-SubCell"/>
</dbReference>
<feature type="transmembrane region" description="Helical" evidence="5">
    <location>
        <begin position="228"/>
        <end position="248"/>
    </location>
</feature>
<dbReference type="STRING" id="445709.ABW99_08550"/>
<evidence type="ECO:0000256" key="4">
    <source>
        <dbReference type="ARBA" id="ARBA00023136"/>
    </source>
</evidence>
<sequence length="314" mass="32807">MHECHAWAQRNILRPADFTRMIALSAIWGASFLFMRIAAPVLGALPTAFFRVLFGALGLAALLAAMRVRWRFNGKFGATLALGAINSGVPFIMYCLAAEALPAGYSAILNATTPLMGVLIGALLFGERLTPPKVLAMVLGLAGVGVLTRAGPVALTPTVLLGAGACLVATACYGLAGFLTRRWITEKGGLDSKLVAFGSQLGAVLLVLPFFAISSVTGPVPDWGTPGVWAAMAGLGFMCTALAYILYFRLIADIGPIKSLTVTFLIPLFGVLWGALFLGERLSWAHAVGGGLIGLALWLVLRPAGAAARVRKAA</sequence>
<proteinExistence type="predicted"/>
<feature type="transmembrane region" description="Helical" evidence="5">
    <location>
        <begin position="107"/>
        <end position="125"/>
    </location>
</feature>
<accession>A0A0G3EYJ7</accession>
<feature type="transmembrane region" description="Helical" evidence="5">
    <location>
        <begin position="260"/>
        <end position="278"/>
    </location>
</feature>
<feature type="domain" description="EamA" evidence="6">
    <location>
        <begin position="22"/>
        <end position="148"/>
    </location>
</feature>
<dbReference type="Gene3D" id="1.10.3730.20">
    <property type="match status" value="1"/>
</dbReference>
<feature type="transmembrane region" description="Helical" evidence="5">
    <location>
        <begin position="48"/>
        <end position="66"/>
    </location>
</feature>
<comment type="subcellular location">
    <subcellularLocation>
        <location evidence="1">Membrane</location>
        <topology evidence="1">Multi-pass membrane protein</topology>
    </subcellularLocation>
</comment>
<dbReference type="InterPro" id="IPR037185">
    <property type="entry name" value="EmrE-like"/>
</dbReference>
<feature type="transmembrane region" description="Helical" evidence="5">
    <location>
        <begin position="134"/>
        <end position="153"/>
    </location>
</feature>
<keyword evidence="4 5" id="KW-0472">Membrane</keyword>
<evidence type="ECO:0000313" key="7">
    <source>
        <dbReference type="EMBL" id="AKJ70472.1"/>
    </source>
</evidence>
<dbReference type="KEGG" id="ptx:ABW99_08550"/>
<evidence type="ECO:0000259" key="6">
    <source>
        <dbReference type="Pfam" id="PF00892"/>
    </source>
</evidence>
<dbReference type="PATRIC" id="fig|445709.3.peg.1829"/>
<dbReference type="EMBL" id="CP011568">
    <property type="protein sequence ID" value="AKJ70472.1"/>
    <property type="molecule type" value="Genomic_DNA"/>
</dbReference>